<organism evidence="3 4">
    <name type="scientific">Pseudomonas morbosilactucae</name>
    <dbReference type="NCBI Taxonomy" id="2938197"/>
    <lineage>
        <taxon>Bacteria</taxon>
        <taxon>Pseudomonadati</taxon>
        <taxon>Pseudomonadota</taxon>
        <taxon>Gammaproteobacteria</taxon>
        <taxon>Pseudomonadales</taxon>
        <taxon>Pseudomonadaceae</taxon>
        <taxon>Pseudomonas</taxon>
    </lineage>
</organism>
<evidence type="ECO:0000313" key="3">
    <source>
        <dbReference type="EMBL" id="MCK9796587.1"/>
    </source>
</evidence>
<dbReference type="AlphaFoldDB" id="A0A9X1YQH2"/>
<evidence type="ECO:0000256" key="2">
    <source>
        <dbReference type="SAM" id="SignalP"/>
    </source>
</evidence>
<sequence>MLNRTLTSLGLGLLLSAEALAAGQMASLQPAQIAPGGLNQEQAQQVLRLALKHQRHDLNRPGVFIDGDLRDDQGRPPHPGYFDFSLGYNDPKAGATEYWGLYAVSVLTGDVWEINRCERLVFVELKHLQGQIMARTGKTQADEEAQRQGLGCEDEN</sequence>
<reference evidence="3 4" key="1">
    <citation type="journal article" date="2022" name="Int. J. Syst. Evol. Microbiol.">
        <title>Pseudomonas aegrilactucae sp. nov. and Pseudomonas morbosilactucae sp. nov., pathogens causing bacterial rot of lettuce in Japan.</title>
        <authorList>
            <person name="Sawada H."/>
            <person name="Fujikawa T."/>
            <person name="Satou M."/>
        </authorList>
    </citation>
    <scope>NUCLEOTIDE SEQUENCE [LARGE SCALE GENOMIC DNA]</scope>
    <source>
        <strain evidence="3 4">MAFF 302030</strain>
    </source>
</reference>
<dbReference type="Pfam" id="PF21576">
    <property type="entry name" value="T6SS_Tgi2PP"/>
    <property type="match status" value="1"/>
</dbReference>
<name>A0A9X1YQH2_9PSED</name>
<accession>A0A9X1YQH2</accession>
<keyword evidence="2" id="KW-0732">Signal</keyword>
<feature type="region of interest" description="Disordered" evidence="1">
    <location>
        <begin position="134"/>
        <end position="156"/>
    </location>
</feature>
<dbReference type="RefSeq" id="WP_268264344.1">
    <property type="nucleotide sequence ID" value="NZ_JALQCW010000004.1"/>
</dbReference>
<evidence type="ECO:0000313" key="4">
    <source>
        <dbReference type="Proteomes" id="UP001155059"/>
    </source>
</evidence>
<feature type="signal peptide" evidence="2">
    <location>
        <begin position="1"/>
        <end position="21"/>
    </location>
</feature>
<gene>
    <name evidence="3" type="ORF">M1B34_02200</name>
</gene>
<feature type="chain" id="PRO_5040819066" description="Secreted protein" evidence="2">
    <location>
        <begin position="22"/>
        <end position="156"/>
    </location>
</feature>
<protein>
    <recommendedName>
        <fullName evidence="5">Secreted protein</fullName>
    </recommendedName>
</protein>
<comment type="caution">
    <text evidence="3">The sequence shown here is derived from an EMBL/GenBank/DDBJ whole genome shotgun (WGS) entry which is preliminary data.</text>
</comment>
<dbReference type="InterPro" id="IPR049066">
    <property type="entry name" value="T6SS_Tgi2PP"/>
</dbReference>
<dbReference type="EMBL" id="JALQCW010000004">
    <property type="protein sequence ID" value="MCK9796587.1"/>
    <property type="molecule type" value="Genomic_DNA"/>
</dbReference>
<proteinExistence type="predicted"/>
<evidence type="ECO:0000256" key="1">
    <source>
        <dbReference type="SAM" id="MobiDB-lite"/>
    </source>
</evidence>
<dbReference type="Proteomes" id="UP001155059">
    <property type="component" value="Unassembled WGS sequence"/>
</dbReference>
<reference evidence="3 4" key="2">
    <citation type="journal article" date="2023" name="Plant Pathol.">
        <title>Dismantling and reorganizing Pseudomonas marginalis sensu#lato.</title>
        <authorList>
            <person name="Sawada H."/>
            <person name="Fujikawa T."/>
            <person name="Satou M."/>
        </authorList>
    </citation>
    <scope>NUCLEOTIDE SEQUENCE [LARGE SCALE GENOMIC DNA]</scope>
    <source>
        <strain evidence="3 4">MAFF 302030</strain>
    </source>
</reference>
<evidence type="ECO:0008006" key="5">
    <source>
        <dbReference type="Google" id="ProtNLM"/>
    </source>
</evidence>
<dbReference type="Gene3D" id="3.10.450.170">
    <property type="entry name" value="type vi secretion system effector-immunity co pseudomonas protegens"/>
    <property type="match status" value="1"/>
</dbReference>